<name>A0AAJ0FT12_9HYPO</name>
<dbReference type="InterPro" id="IPR001138">
    <property type="entry name" value="Zn2Cys6_DnaBD"/>
</dbReference>
<evidence type="ECO:0000256" key="1">
    <source>
        <dbReference type="ARBA" id="ARBA00023242"/>
    </source>
</evidence>
<dbReference type="Proteomes" id="UP001251528">
    <property type="component" value="Unassembled WGS sequence"/>
</dbReference>
<dbReference type="InterPro" id="IPR036864">
    <property type="entry name" value="Zn2-C6_fun-type_DNA-bd_sf"/>
</dbReference>
<dbReference type="CDD" id="cd00067">
    <property type="entry name" value="GAL4"/>
    <property type="match status" value="1"/>
</dbReference>
<dbReference type="GO" id="GO:0008270">
    <property type="term" value="F:zinc ion binding"/>
    <property type="evidence" value="ECO:0007669"/>
    <property type="project" value="InterPro"/>
</dbReference>
<sequence length="483" mass="54200">MVHDSQVPRSCDRCHSLKERCKWTPGCPQCERCTRVGHVCKTRRPIKRPGRPPAPFVTSRVKHSRRIQQWPGRTASPASTTTTTPEPDLSRSLSPVEYVANTSIWKNRLSAFGQLTKPELALLDRAVHQDDFIQLFVLGPSFCDAHRQKLVFHLLSSRHTVLDGYLAFALSMGDRLQANNSYKYAASALVTLRSLSVTDPVDSASCLILGWQILHFVLKLGGGELLEVCSQTLSLIKPYFSSARAIDSAYFSFLTSLVVTETAECLFKARKPTLRLDHPATSTHIDGCVGLCTSLAKYAYDVATLNHAMHRTCRSTQLQDADITWSALIEDLNNLECQVRSWKPNIPIDFCQKYTATEVAHMMCQAQVMHTALLLIMHRLRFPFGIEDATAFHLASSIINCMDMALHITGKRPRGMDMPLNVASVEIADESERAQNAARFSAIGKYSGVFQERIGNKMALIWTARRSRSDMYWYDLGDILSCW</sequence>
<evidence type="ECO:0000313" key="5">
    <source>
        <dbReference type="Proteomes" id="UP001251528"/>
    </source>
</evidence>
<dbReference type="Pfam" id="PF11951">
    <property type="entry name" value="Fungal_trans_2"/>
    <property type="match status" value="1"/>
</dbReference>
<evidence type="ECO:0000259" key="3">
    <source>
        <dbReference type="PROSITE" id="PS00463"/>
    </source>
</evidence>
<gene>
    <name evidence="4" type="ORF">QQS21_006881</name>
</gene>
<feature type="domain" description="Zn(2)-C6 fungal-type" evidence="3">
    <location>
        <begin position="10"/>
        <end position="40"/>
    </location>
</feature>
<dbReference type="InterPro" id="IPR021858">
    <property type="entry name" value="Fun_TF"/>
</dbReference>
<dbReference type="AlphaFoldDB" id="A0AAJ0FT12"/>
<accession>A0AAJ0FT12</accession>
<protein>
    <recommendedName>
        <fullName evidence="3">Zn(2)-C6 fungal-type domain-containing protein</fullName>
    </recommendedName>
</protein>
<dbReference type="PROSITE" id="PS00463">
    <property type="entry name" value="ZN2_CY6_FUNGAL_1"/>
    <property type="match status" value="1"/>
</dbReference>
<feature type="region of interest" description="Disordered" evidence="2">
    <location>
        <begin position="62"/>
        <end position="91"/>
    </location>
</feature>
<organism evidence="4 5">
    <name type="scientific">Conoideocrella luteorostrata</name>
    <dbReference type="NCBI Taxonomy" id="1105319"/>
    <lineage>
        <taxon>Eukaryota</taxon>
        <taxon>Fungi</taxon>
        <taxon>Dikarya</taxon>
        <taxon>Ascomycota</taxon>
        <taxon>Pezizomycotina</taxon>
        <taxon>Sordariomycetes</taxon>
        <taxon>Hypocreomycetidae</taxon>
        <taxon>Hypocreales</taxon>
        <taxon>Clavicipitaceae</taxon>
        <taxon>Conoideocrella</taxon>
    </lineage>
</organism>
<keyword evidence="5" id="KW-1185">Reference proteome</keyword>
<dbReference type="GO" id="GO:0000981">
    <property type="term" value="F:DNA-binding transcription factor activity, RNA polymerase II-specific"/>
    <property type="evidence" value="ECO:0007669"/>
    <property type="project" value="InterPro"/>
</dbReference>
<dbReference type="EMBL" id="JASWJB010000133">
    <property type="protein sequence ID" value="KAK2595407.1"/>
    <property type="molecule type" value="Genomic_DNA"/>
</dbReference>
<reference evidence="4" key="1">
    <citation type="submission" date="2023-06" db="EMBL/GenBank/DDBJ databases">
        <title>Conoideocrella luteorostrata (Hypocreales: Clavicipitaceae), a potential biocontrol fungus for elongate hemlock scale in United States Christmas tree production areas.</title>
        <authorList>
            <person name="Barrett H."/>
            <person name="Lovett B."/>
            <person name="Macias A.M."/>
            <person name="Stajich J.E."/>
            <person name="Kasson M.T."/>
        </authorList>
    </citation>
    <scope>NUCLEOTIDE SEQUENCE</scope>
    <source>
        <strain evidence="4">ARSEF 14590</strain>
    </source>
</reference>
<evidence type="ECO:0000313" key="4">
    <source>
        <dbReference type="EMBL" id="KAK2595407.1"/>
    </source>
</evidence>
<proteinExistence type="predicted"/>
<feature type="compositionally biased region" description="Low complexity" evidence="2">
    <location>
        <begin position="74"/>
        <end position="85"/>
    </location>
</feature>
<dbReference type="SUPFAM" id="SSF57701">
    <property type="entry name" value="Zn2/Cys6 DNA-binding domain"/>
    <property type="match status" value="1"/>
</dbReference>
<evidence type="ECO:0000256" key="2">
    <source>
        <dbReference type="SAM" id="MobiDB-lite"/>
    </source>
</evidence>
<comment type="caution">
    <text evidence="4">The sequence shown here is derived from an EMBL/GenBank/DDBJ whole genome shotgun (WGS) entry which is preliminary data.</text>
</comment>
<keyword evidence="1" id="KW-0539">Nucleus</keyword>